<organism evidence="1 2">
    <name type="scientific">Actinacidiphila yanglinensis</name>
    <dbReference type="NCBI Taxonomy" id="310779"/>
    <lineage>
        <taxon>Bacteria</taxon>
        <taxon>Bacillati</taxon>
        <taxon>Actinomycetota</taxon>
        <taxon>Actinomycetes</taxon>
        <taxon>Kitasatosporales</taxon>
        <taxon>Streptomycetaceae</taxon>
        <taxon>Actinacidiphila</taxon>
    </lineage>
</organism>
<reference evidence="1 2" key="1">
    <citation type="submission" date="2016-10" db="EMBL/GenBank/DDBJ databases">
        <authorList>
            <person name="de Groot N.N."/>
        </authorList>
    </citation>
    <scope>NUCLEOTIDE SEQUENCE [LARGE SCALE GENOMIC DNA]</scope>
    <source>
        <strain evidence="1 2">CGMCC 4.2023</strain>
    </source>
</reference>
<proteinExistence type="predicted"/>
<evidence type="ECO:0000313" key="1">
    <source>
        <dbReference type="EMBL" id="SEG95206.1"/>
    </source>
</evidence>
<sequence>MFREQRWDSVLSRLNVADIGKDEVSVFTWDVGGLEKRLPEGIVVKEVRPSAPV</sequence>
<dbReference type="AlphaFoldDB" id="A0A1H6EE14"/>
<dbReference type="RefSeq" id="WP_200823568.1">
    <property type="nucleotide sequence ID" value="NZ_FNVU01000032.1"/>
</dbReference>
<protein>
    <submittedName>
        <fullName evidence="1">Uncharacterized protein</fullName>
    </submittedName>
</protein>
<accession>A0A1H6EE14</accession>
<gene>
    <name evidence="1" type="ORF">SAMN05216223_13263</name>
</gene>
<dbReference type="Proteomes" id="UP000236754">
    <property type="component" value="Unassembled WGS sequence"/>
</dbReference>
<name>A0A1H6EE14_9ACTN</name>
<keyword evidence="2" id="KW-1185">Reference proteome</keyword>
<dbReference type="EMBL" id="FNVU01000032">
    <property type="protein sequence ID" value="SEG95206.1"/>
    <property type="molecule type" value="Genomic_DNA"/>
</dbReference>
<evidence type="ECO:0000313" key="2">
    <source>
        <dbReference type="Proteomes" id="UP000236754"/>
    </source>
</evidence>